<evidence type="ECO:0000313" key="4">
    <source>
        <dbReference type="Proteomes" id="UP000763557"/>
    </source>
</evidence>
<name>A0ABX2EXQ8_9PSEU</name>
<evidence type="ECO:0008006" key="5">
    <source>
        <dbReference type="Google" id="ProtNLM"/>
    </source>
</evidence>
<proteinExistence type="predicted"/>
<dbReference type="EMBL" id="JAAATY010000002">
    <property type="protein sequence ID" value="NRN63777.1"/>
    <property type="molecule type" value="Genomic_DNA"/>
</dbReference>
<comment type="caution">
    <text evidence="3">The sequence shown here is derived from an EMBL/GenBank/DDBJ whole genome shotgun (WGS) entry which is preliminary data.</text>
</comment>
<gene>
    <name evidence="3" type="ORF">GC106_9780</name>
</gene>
<feature type="region of interest" description="Disordered" evidence="1">
    <location>
        <begin position="67"/>
        <end position="139"/>
    </location>
</feature>
<keyword evidence="2" id="KW-0812">Transmembrane</keyword>
<sequence length="255" mass="25450">MDEKKLSELFKDVVRDVPPATFGTGEVRRASQRAAVKRRNTVVGASVLAFALVVGGTVTTVALSGGFESPTAANAPAVARGDAPTGGTMERGEGTGPDSVPLTLNEQPPLDPNSRSDLPKQGGTPTGSAGTAGSTPSGCQADRELAAALAGELPAAPTRTGVGVPFGCPQGSRGAAYKVTDGSRTGTISVVLVPEGSAPNAPLGSDVYGTANAASEAGKGGTLHVVSQPDPNVEPAEPPFVDTIARIAADLAPRF</sequence>
<reference evidence="3 4" key="1">
    <citation type="submission" date="2020-01" db="EMBL/GenBank/DDBJ databases">
        <title>Kibdelosporangium persica a novel Actinomycetes from a hot desert in Iran.</title>
        <authorList>
            <person name="Safaei N."/>
            <person name="Zaburannyi N."/>
            <person name="Mueller R."/>
            <person name="Wink J."/>
        </authorList>
    </citation>
    <scope>NUCLEOTIDE SEQUENCE [LARGE SCALE GENOMIC DNA]</scope>
    <source>
        <strain evidence="3 4">4NS15</strain>
    </source>
</reference>
<feature type="transmembrane region" description="Helical" evidence="2">
    <location>
        <begin position="42"/>
        <end position="67"/>
    </location>
</feature>
<keyword evidence="4" id="KW-1185">Reference proteome</keyword>
<protein>
    <recommendedName>
        <fullName evidence="5">DUF5642 domain-containing protein</fullName>
    </recommendedName>
</protein>
<feature type="compositionally biased region" description="Low complexity" evidence="1">
    <location>
        <begin position="122"/>
        <end position="138"/>
    </location>
</feature>
<evidence type="ECO:0000256" key="1">
    <source>
        <dbReference type="SAM" id="MobiDB-lite"/>
    </source>
</evidence>
<accession>A0ABX2EXQ8</accession>
<dbReference type="Proteomes" id="UP000763557">
    <property type="component" value="Unassembled WGS sequence"/>
</dbReference>
<evidence type="ECO:0000256" key="2">
    <source>
        <dbReference type="SAM" id="Phobius"/>
    </source>
</evidence>
<keyword evidence="2" id="KW-0472">Membrane</keyword>
<organism evidence="3 4">
    <name type="scientific">Kibdelosporangium persicum</name>
    <dbReference type="NCBI Taxonomy" id="2698649"/>
    <lineage>
        <taxon>Bacteria</taxon>
        <taxon>Bacillati</taxon>
        <taxon>Actinomycetota</taxon>
        <taxon>Actinomycetes</taxon>
        <taxon>Pseudonocardiales</taxon>
        <taxon>Pseudonocardiaceae</taxon>
        <taxon>Kibdelosporangium</taxon>
    </lineage>
</organism>
<keyword evidence="2" id="KW-1133">Transmembrane helix</keyword>
<evidence type="ECO:0000313" key="3">
    <source>
        <dbReference type="EMBL" id="NRN63777.1"/>
    </source>
</evidence>
<dbReference type="RefSeq" id="WP_173124937.1">
    <property type="nucleotide sequence ID" value="NZ_CBCSGW010000006.1"/>
</dbReference>